<dbReference type="RefSeq" id="WP_261948842.1">
    <property type="nucleotide sequence ID" value="NZ_CALYLO010000012.1"/>
</dbReference>
<dbReference type="EMBL" id="CALYLO010000012">
    <property type="protein sequence ID" value="CAH8248620.1"/>
    <property type="molecule type" value="Genomic_DNA"/>
</dbReference>
<keyword evidence="2" id="KW-1185">Reference proteome</keyword>
<protein>
    <submittedName>
        <fullName evidence="1">DUF3383 domain-containing protein</fullName>
    </submittedName>
</protein>
<dbReference type="InterPro" id="IPR021808">
    <property type="entry name" value="DUF3383"/>
</dbReference>
<sequence length="386" mass="42712">MSGDIPESPVPILIFNVQAGNFEGILCSYKGLEKDSKLPLGNTIRGVRRMSALKDVTVTIDLVQPIGRIGFGTPLIYGAKAKGHEFKYYYELEEVLKDFQPNSPEYLAAKAIFAQGDKRPDKIAIACRDTANEEEQYFADHLAKLLDKDWYFLFCTSNAREEVLKIADVIEMDGSKMFFTRTDNIEDAKAIQAAAKERTVVFYHNDVNAYPEAGWIGAVAAAPVGSVTWKFKEIKGLTPLEISATELQDIHDAGAVTYVRKAGRGGASEGKTSTGVYIDIIHAKDYVKFNMEYQLQQLLNNTPKIPFTDAGIALIEGQCTSVLKDAFNNGIIAADENGLPLYSVHFKKREEIPADIRATREYNEGAFEFELAGAVHSVKIKGSIKF</sequence>
<organism evidence="1 2">
    <name type="scientific">Paenibacillus melissococcoides</name>
    <dbReference type="NCBI Taxonomy" id="2912268"/>
    <lineage>
        <taxon>Bacteria</taxon>
        <taxon>Bacillati</taxon>
        <taxon>Bacillota</taxon>
        <taxon>Bacilli</taxon>
        <taxon>Bacillales</taxon>
        <taxon>Paenibacillaceae</taxon>
        <taxon>Paenibacillus</taxon>
    </lineage>
</organism>
<proteinExistence type="predicted"/>
<name>A0ABM9GA36_9BACL</name>
<accession>A0ABM9GA36</accession>
<evidence type="ECO:0000313" key="2">
    <source>
        <dbReference type="Proteomes" id="UP001154322"/>
    </source>
</evidence>
<evidence type="ECO:0000313" key="1">
    <source>
        <dbReference type="EMBL" id="CAH8248620.1"/>
    </source>
</evidence>
<gene>
    <name evidence="1" type="ORF">WJ0W_005804</name>
</gene>
<comment type="caution">
    <text evidence="1">The sequence shown here is derived from an EMBL/GenBank/DDBJ whole genome shotgun (WGS) entry which is preliminary data.</text>
</comment>
<dbReference type="Pfam" id="PF11863">
    <property type="entry name" value="DUF3383"/>
    <property type="match status" value="1"/>
</dbReference>
<dbReference type="Proteomes" id="UP001154322">
    <property type="component" value="Unassembled WGS sequence"/>
</dbReference>
<reference evidence="1" key="1">
    <citation type="submission" date="2022-06" db="EMBL/GenBank/DDBJ databases">
        <authorList>
            <person name="Dietemann V."/>
            <person name="Ory F."/>
            <person name="Dainat B."/>
            <person name="Oberhansli S."/>
        </authorList>
    </citation>
    <scope>NUCLEOTIDE SEQUENCE</scope>
    <source>
        <strain evidence="1">Ena-SAMPLE-TAB-26-04-2022-14:26:32:270-5432</strain>
    </source>
</reference>